<dbReference type="EMBL" id="BPVZ01000009">
    <property type="protein sequence ID" value="GKU95470.1"/>
    <property type="molecule type" value="Genomic_DNA"/>
</dbReference>
<evidence type="ECO:0008006" key="3">
    <source>
        <dbReference type="Google" id="ProtNLM"/>
    </source>
</evidence>
<dbReference type="GO" id="GO:0005506">
    <property type="term" value="F:iron ion binding"/>
    <property type="evidence" value="ECO:0007669"/>
    <property type="project" value="InterPro"/>
</dbReference>
<dbReference type="PANTHER" id="PTHR47951:SF7">
    <property type="entry name" value="FLAVONOID 3',5'-HYDROXYLASE-LIKE ISOFORM X1"/>
    <property type="match status" value="1"/>
</dbReference>
<protein>
    <recommendedName>
        <fullName evidence="3">Cytochrome P450</fullName>
    </recommendedName>
</protein>
<dbReference type="GO" id="GO:0020037">
    <property type="term" value="F:heme binding"/>
    <property type="evidence" value="ECO:0007669"/>
    <property type="project" value="InterPro"/>
</dbReference>
<evidence type="ECO:0000313" key="1">
    <source>
        <dbReference type="EMBL" id="GKU95470.1"/>
    </source>
</evidence>
<dbReference type="Gene3D" id="1.10.630.10">
    <property type="entry name" value="Cytochrome P450"/>
    <property type="match status" value="1"/>
</dbReference>
<dbReference type="PANTHER" id="PTHR47951">
    <property type="entry name" value="OS08G0547900 PROTEIN"/>
    <property type="match status" value="1"/>
</dbReference>
<reference evidence="1 2" key="1">
    <citation type="journal article" date="2021" name="Commun. Biol.">
        <title>The genome of Shorea leprosula (Dipterocarpaceae) highlights the ecological relevance of drought in aseasonal tropical rainforests.</title>
        <authorList>
            <person name="Ng K.K.S."/>
            <person name="Kobayashi M.J."/>
            <person name="Fawcett J.A."/>
            <person name="Hatakeyama M."/>
            <person name="Paape T."/>
            <person name="Ng C.H."/>
            <person name="Ang C.C."/>
            <person name="Tnah L.H."/>
            <person name="Lee C.T."/>
            <person name="Nishiyama T."/>
            <person name="Sese J."/>
            <person name="O'Brien M.J."/>
            <person name="Copetti D."/>
            <person name="Mohd Noor M.I."/>
            <person name="Ong R.C."/>
            <person name="Putra M."/>
            <person name="Sireger I.Z."/>
            <person name="Indrioko S."/>
            <person name="Kosugi Y."/>
            <person name="Izuno A."/>
            <person name="Isagi Y."/>
            <person name="Lee S.L."/>
            <person name="Shimizu K.K."/>
        </authorList>
    </citation>
    <scope>NUCLEOTIDE SEQUENCE [LARGE SCALE GENOMIC DNA]</scope>
    <source>
        <strain evidence="1">214</strain>
    </source>
</reference>
<sequence length="147" mass="16716">MASQDAEQREGSLTPRARGLPLLGYLPFLGPNLHHMFKELARIYGSTYKLSIGRKIYVVISSPSLVKEMVRDQDTSIFVREMLCSENLDAFYSNRRNEMKKIISYVYGKIGKKANIGELAFTKVINMVSSMFWGGTFEEEKGRHVNA</sequence>
<accession>A0AAV5IDW8</accession>
<gene>
    <name evidence="1" type="ORF">SLEP1_g8827</name>
</gene>
<comment type="caution">
    <text evidence="1">The sequence shown here is derived from an EMBL/GenBank/DDBJ whole genome shotgun (WGS) entry which is preliminary data.</text>
</comment>
<dbReference type="Pfam" id="PF00067">
    <property type="entry name" value="p450"/>
    <property type="match status" value="1"/>
</dbReference>
<dbReference type="SUPFAM" id="SSF48264">
    <property type="entry name" value="Cytochrome P450"/>
    <property type="match status" value="1"/>
</dbReference>
<organism evidence="1 2">
    <name type="scientific">Rubroshorea leprosula</name>
    <dbReference type="NCBI Taxonomy" id="152421"/>
    <lineage>
        <taxon>Eukaryota</taxon>
        <taxon>Viridiplantae</taxon>
        <taxon>Streptophyta</taxon>
        <taxon>Embryophyta</taxon>
        <taxon>Tracheophyta</taxon>
        <taxon>Spermatophyta</taxon>
        <taxon>Magnoliopsida</taxon>
        <taxon>eudicotyledons</taxon>
        <taxon>Gunneridae</taxon>
        <taxon>Pentapetalae</taxon>
        <taxon>rosids</taxon>
        <taxon>malvids</taxon>
        <taxon>Malvales</taxon>
        <taxon>Dipterocarpaceae</taxon>
        <taxon>Rubroshorea</taxon>
    </lineage>
</organism>
<proteinExistence type="predicted"/>
<dbReference type="AlphaFoldDB" id="A0AAV5IDW8"/>
<dbReference type="Proteomes" id="UP001054252">
    <property type="component" value="Unassembled WGS sequence"/>
</dbReference>
<keyword evidence="2" id="KW-1185">Reference proteome</keyword>
<dbReference type="InterPro" id="IPR036396">
    <property type="entry name" value="Cyt_P450_sf"/>
</dbReference>
<dbReference type="GO" id="GO:0016705">
    <property type="term" value="F:oxidoreductase activity, acting on paired donors, with incorporation or reduction of molecular oxygen"/>
    <property type="evidence" value="ECO:0007669"/>
    <property type="project" value="InterPro"/>
</dbReference>
<evidence type="ECO:0000313" key="2">
    <source>
        <dbReference type="Proteomes" id="UP001054252"/>
    </source>
</evidence>
<dbReference type="InterPro" id="IPR001128">
    <property type="entry name" value="Cyt_P450"/>
</dbReference>
<name>A0AAV5IDW8_9ROSI</name>
<dbReference type="GO" id="GO:0004497">
    <property type="term" value="F:monooxygenase activity"/>
    <property type="evidence" value="ECO:0007669"/>
    <property type="project" value="InterPro"/>
</dbReference>